<dbReference type="STRING" id="95161.SAMN05660874_01814"/>
<dbReference type="EMBL" id="FOZX01000002">
    <property type="protein sequence ID" value="SFS55496.1"/>
    <property type="molecule type" value="Genomic_DNA"/>
</dbReference>
<dbReference type="SUPFAM" id="SSF53756">
    <property type="entry name" value="UDP-Glycosyltransferase/glycogen phosphorylase"/>
    <property type="match status" value="1"/>
</dbReference>
<organism evidence="1 2">
    <name type="scientific">Saccharopolyspora flava</name>
    <dbReference type="NCBI Taxonomy" id="95161"/>
    <lineage>
        <taxon>Bacteria</taxon>
        <taxon>Bacillati</taxon>
        <taxon>Actinomycetota</taxon>
        <taxon>Actinomycetes</taxon>
        <taxon>Pseudonocardiales</taxon>
        <taxon>Pseudonocardiaceae</taxon>
        <taxon>Saccharopolyspora</taxon>
    </lineage>
</organism>
<reference evidence="2" key="1">
    <citation type="submission" date="2016-10" db="EMBL/GenBank/DDBJ databases">
        <authorList>
            <person name="Varghese N."/>
            <person name="Submissions S."/>
        </authorList>
    </citation>
    <scope>NUCLEOTIDE SEQUENCE [LARGE SCALE GENOMIC DNA]</scope>
    <source>
        <strain evidence="2">DSM 44771</strain>
    </source>
</reference>
<dbReference type="Gene3D" id="3.40.50.12580">
    <property type="match status" value="1"/>
</dbReference>
<accession>A0A1I6QSN3</accession>
<protein>
    <submittedName>
        <fullName evidence="1">Uncharacterized protein</fullName>
    </submittedName>
</protein>
<sequence length="383" mass="41298">MAAVAGDRAQRWDSAPVQRRVLGAVRTLTALDRLLDVLPLLADDMRVETRFAVCPGSEFSANLADELRGSAANVVGWGSGGFDLAVSPSGNGPLHELGSPVLTLPHGAGHHKRVATETGVAEEISGLSRRQLLHDGEVVPTAIGVSHVDRLEDLRRQCPEAVPRAAVIGDPCFERLRASLPLREHYRRALGTGDRRLVLLASTWGPESLFARRGDLAKQLVTEFPDAQVALALHPNVWTRYERLQLETWLSTARSRGLVLLPRIRAWQAALVAADVVVSDHGSLAHYAACLGKPLLLGAFGEGEVAPKSPMALLGERTARLDPHADPRPQLEAARPVPGHAELAGLTFAEDACARLRALLYDLLDLREPSWPATPEPVEAVTP</sequence>
<dbReference type="OrthoDB" id="3661391at2"/>
<gene>
    <name evidence="1" type="ORF">SAMN05660874_01814</name>
</gene>
<name>A0A1I6QSN3_9PSEU</name>
<dbReference type="InterPro" id="IPR043148">
    <property type="entry name" value="TagF_C"/>
</dbReference>
<evidence type="ECO:0000313" key="1">
    <source>
        <dbReference type="EMBL" id="SFS55496.1"/>
    </source>
</evidence>
<keyword evidence="2" id="KW-1185">Reference proteome</keyword>
<dbReference type="AlphaFoldDB" id="A0A1I6QSN3"/>
<proteinExistence type="predicted"/>
<evidence type="ECO:0000313" key="2">
    <source>
        <dbReference type="Proteomes" id="UP000198852"/>
    </source>
</evidence>
<dbReference type="Proteomes" id="UP000198852">
    <property type="component" value="Unassembled WGS sequence"/>
</dbReference>
<dbReference type="RefSeq" id="WP_093415272.1">
    <property type="nucleotide sequence ID" value="NZ_FOZX01000002.1"/>
</dbReference>